<evidence type="ECO:0000256" key="1">
    <source>
        <dbReference type="ARBA" id="ARBA00004651"/>
    </source>
</evidence>
<evidence type="ECO:0000313" key="8">
    <source>
        <dbReference type="Proteomes" id="UP000215896"/>
    </source>
</evidence>
<keyword evidence="2" id="KW-1003">Cell membrane</keyword>
<dbReference type="RefSeq" id="WP_094404474.1">
    <property type="nucleotide sequence ID" value="NZ_NMVO01000001.1"/>
</dbReference>
<evidence type="ECO:0000256" key="6">
    <source>
        <dbReference type="SAM" id="Phobius"/>
    </source>
</evidence>
<comment type="caution">
    <text evidence="7">The sequence shown here is derived from an EMBL/GenBank/DDBJ whole genome shotgun (WGS) entry which is preliminary data.</text>
</comment>
<dbReference type="OrthoDB" id="3287459at2"/>
<evidence type="ECO:0000256" key="3">
    <source>
        <dbReference type="ARBA" id="ARBA00022692"/>
    </source>
</evidence>
<dbReference type="CDD" id="cd06173">
    <property type="entry name" value="MFS_MefA_like"/>
    <property type="match status" value="1"/>
</dbReference>
<dbReference type="PANTHER" id="PTHR23513:SF11">
    <property type="entry name" value="STAPHYLOFERRIN A TRANSPORTER"/>
    <property type="match status" value="1"/>
</dbReference>
<dbReference type="EMBL" id="NMVO01000001">
    <property type="protein sequence ID" value="OYO17685.1"/>
    <property type="molecule type" value="Genomic_DNA"/>
</dbReference>
<evidence type="ECO:0000256" key="5">
    <source>
        <dbReference type="ARBA" id="ARBA00023136"/>
    </source>
</evidence>
<feature type="transmembrane region" description="Helical" evidence="6">
    <location>
        <begin position="45"/>
        <end position="66"/>
    </location>
</feature>
<feature type="transmembrane region" description="Helical" evidence="6">
    <location>
        <begin position="219"/>
        <end position="240"/>
    </location>
</feature>
<feature type="transmembrane region" description="Helical" evidence="6">
    <location>
        <begin position="168"/>
        <end position="187"/>
    </location>
</feature>
<dbReference type="Gene3D" id="1.20.1250.20">
    <property type="entry name" value="MFS general substrate transporter like domains"/>
    <property type="match status" value="1"/>
</dbReference>
<name>A0A255GPD7_9ACTN</name>
<evidence type="ECO:0000313" key="7">
    <source>
        <dbReference type="EMBL" id="OYO17685.1"/>
    </source>
</evidence>
<gene>
    <name evidence="7" type="ORF">CGZ94_02010</name>
</gene>
<evidence type="ECO:0000256" key="4">
    <source>
        <dbReference type="ARBA" id="ARBA00022989"/>
    </source>
</evidence>
<proteinExistence type="predicted"/>
<dbReference type="AlphaFoldDB" id="A0A255GPD7"/>
<dbReference type="GO" id="GO:0005886">
    <property type="term" value="C:plasma membrane"/>
    <property type="evidence" value="ECO:0007669"/>
    <property type="project" value="UniProtKB-SubCell"/>
</dbReference>
<dbReference type="PANTHER" id="PTHR23513">
    <property type="entry name" value="INTEGRAL MEMBRANE EFFLUX PROTEIN-RELATED"/>
    <property type="match status" value="1"/>
</dbReference>
<feature type="transmembrane region" description="Helical" evidence="6">
    <location>
        <begin position="140"/>
        <end position="162"/>
    </location>
</feature>
<evidence type="ECO:0000256" key="2">
    <source>
        <dbReference type="ARBA" id="ARBA00022475"/>
    </source>
</evidence>
<dbReference type="SUPFAM" id="SSF103473">
    <property type="entry name" value="MFS general substrate transporter"/>
    <property type="match status" value="1"/>
</dbReference>
<organism evidence="7 8">
    <name type="scientific">Enemella evansiae</name>
    <dbReference type="NCBI Taxonomy" id="2016499"/>
    <lineage>
        <taxon>Bacteria</taxon>
        <taxon>Bacillati</taxon>
        <taxon>Actinomycetota</taxon>
        <taxon>Actinomycetes</taxon>
        <taxon>Propionibacteriales</taxon>
        <taxon>Propionibacteriaceae</taxon>
        <taxon>Enemella</taxon>
    </lineage>
</organism>
<feature type="transmembrane region" description="Helical" evidence="6">
    <location>
        <begin position="361"/>
        <end position="382"/>
    </location>
</feature>
<accession>A0A255GPD7</accession>
<keyword evidence="5 6" id="KW-0472">Membrane</keyword>
<reference evidence="7 8" key="1">
    <citation type="submission" date="2017-07" db="EMBL/GenBank/DDBJ databases">
        <title>Draft whole genome sequences of clinical Proprionibacteriaceae strains.</title>
        <authorList>
            <person name="Bernier A.-M."/>
            <person name="Bernard K."/>
            <person name="Domingo M.-C."/>
        </authorList>
    </citation>
    <scope>NUCLEOTIDE SEQUENCE [LARGE SCALE GENOMIC DNA]</scope>
    <source>
        <strain evidence="7 8">NML 030167</strain>
    </source>
</reference>
<evidence type="ECO:0008006" key="9">
    <source>
        <dbReference type="Google" id="ProtNLM"/>
    </source>
</evidence>
<sequence length="397" mass="41183">MTTYTRLLRDGEVRALLTSSAALVAGNSLTGLALATLVNTATGSSLLTALSLFGPTLAQLLGGSALMSLADTGRPRRVLALSQASAALCALAQLPAGLPVGVRLGLVLLTGLLASVSGGVRYGLLSEAVGVEGYAAARSLLNVSTGAMQIAGFGSGAILLAWFTPQHLFGITAGVLALSTIGILTGVRDRSSRPVTRPGVRQTVRTNRWLFRQPALRPLLLNAWLPNGLIVGCEALFVPYAGPRAGALFVAGATGMLCGDLIVGRFLSRGRRARLGSWLRVLLAAPYLLFWFRPEIPPAVLLVAIASVGFAGTLPLQERILELTPPATRGQVQGVEGAGRMAMQGVCALTAGALAELLPTATVMTLLAGVSLLVTVCSMRALRRAGSSRHGRKRPTR</sequence>
<feature type="transmembrane region" description="Helical" evidence="6">
    <location>
        <begin position="246"/>
        <end position="263"/>
    </location>
</feature>
<dbReference type="InterPro" id="IPR036259">
    <property type="entry name" value="MFS_trans_sf"/>
</dbReference>
<dbReference type="Proteomes" id="UP000215896">
    <property type="component" value="Unassembled WGS sequence"/>
</dbReference>
<keyword evidence="8" id="KW-1185">Reference proteome</keyword>
<feature type="transmembrane region" description="Helical" evidence="6">
    <location>
        <begin position="298"/>
        <end position="316"/>
    </location>
</feature>
<comment type="subcellular location">
    <subcellularLocation>
        <location evidence="1">Cell membrane</location>
        <topology evidence="1">Multi-pass membrane protein</topology>
    </subcellularLocation>
</comment>
<keyword evidence="4 6" id="KW-1133">Transmembrane helix</keyword>
<keyword evidence="3 6" id="KW-0812">Transmembrane</keyword>
<protein>
    <recommendedName>
        <fullName evidence="9">MFS transporter</fullName>
    </recommendedName>
</protein>